<comment type="caution">
    <text evidence="3">The sequence shown here is derived from an EMBL/GenBank/DDBJ whole genome shotgun (WGS) entry which is preliminary data.</text>
</comment>
<gene>
    <name evidence="3" type="ORF">MENT_LOCUS54773</name>
</gene>
<name>A0A6V7XPM8_MELEN</name>
<dbReference type="Proteomes" id="UP000580250">
    <property type="component" value="Unassembled WGS sequence"/>
</dbReference>
<dbReference type="EMBL" id="CAJEWN010001979">
    <property type="protein sequence ID" value="CAD2201241.1"/>
    <property type="molecule type" value="Genomic_DNA"/>
</dbReference>
<reference evidence="3 4" key="1">
    <citation type="submission" date="2020-08" db="EMBL/GenBank/DDBJ databases">
        <authorList>
            <person name="Koutsovoulos G."/>
            <person name="Danchin GJ E."/>
        </authorList>
    </citation>
    <scope>NUCLEOTIDE SEQUENCE [LARGE SCALE GENOMIC DNA]</scope>
</reference>
<evidence type="ECO:0000259" key="2">
    <source>
        <dbReference type="PROSITE" id="PS51304"/>
    </source>
</evidence>
<dbReference type="AlphaFoldDB" id="A0A6V7XPM8"/>
<evidence type="ECO:0000313" key="4">
    <source>
        <dbReference type="Proteomes" id="UP000580250"/>
    </source>
</evidence>
<evidence type="ECO:0000256" key="1">
    <source>
        <dbReference type="ARBA" id="ARBA00022734"/>
    </source>
</evidence>
<dbReference type="InterPro" id="IPR013320">
    <property type="entry name" value="ConA-like_dom_sf"/>
</dbReference>
<proteinExistence type="predicted"/>
<dbReference type="Gene3D" id="2.60.120.200">
    <property type="match status" value="1"/>
</dbReference>
<dbReference type="InterPro" id="IPR001079">
    <property type="entry name" value="Galectin_CRD"/>
</dbReference>
<dbReference type="SUPFAM" id="SSF49899">
    <property type="entry name" value="Concanavalin A-like lectins/glucanases"/>
    <property type="match status" value="1"/>
</dbReference>
<keyword evidence="1" id="KW-0430">Lectin</keyword>
<dbReference type="GO" id="GO:0030246">
    <property type="term" value="F:carbohydrate binding"/>
    <property type="evidence" value="ECO:0007669"/>
    <property type="project" value="UniProtKB-KW"/>
</dbReference>
<evidence type="ECO:0000313" key="3">
    <source>
        <dbReference type="EMBL" id="CAD2201241.1"/>
    </source>
</evidence>
<feature type="domain" description="Galectin" evidence="2">
    <location>
        <begin position="472"/>
        <end position="632"/>
    </location>
</feature>
<dbReference type="PROSITE" id="PS51304">
    <property type="entry name" value="GALECTIN"/>
    <property type="match status" value="1"/>
</dbReference>
<dbReference type="Pfam" id="PF00337">
    <property type="entry name" value="Gal-bind_lectin"/>
    <property type="match status" value="1"/>
</dbReference>
<accession>A0A6V7XPM8</accession>
<organism evidence="3 4">
    <name type="scientific">Meloidogyne enterolobii</name>
    <name type="common">Root-knot nematode worm</name>
    <name type="synonym">Meloidogyne mayaguensis</name>
    <dbReference type="NCBI Taxonomy" id="390850"/>
    <lineage>
        <taxon>Eukaryota</taxon>
        <taxon>Metazoa</taxon>
        <taxon>Ecdysozoa</taxon>
        <taxon>Nematoda</taxon>
        <taxon>Chromadorea</taxon>
        <taxon>Rhabditida</taxon>
        <taxon>Tylenchina</taxon>
        <taxon>Tylenchomorpha</taxon>
        <taxon>Tylenchoidea</taxon>
        <taxon>Meloidogynidae</taxon>
        <taxon>Meloidogyninae</taxon>
        <taxon>Meloidogyne</taxon>
    </lineage>
</organism>
<sequence>MLSSKYEKPDGFNESIFTTTIKLSFTNKEYVLNKTSLFAIELGDKDHFASRVREMSKEVKNGKVRLVPGDIIRMGDGRKLSEKFYEHVNIGAYLHNYTGIWTLGLDMLPTTGQRTLNLFVYKGCACGMEAWFKMPTTPPSLAPEIVYIEPKGYEGDDWGKLYHDKDCQNRYTDKTTYPLGNITEGELLVNFTLWTSSKGKNGTIEVFHGTKSIIQLYANATMITHRFEGKIVKEFPQPVNMLEKGVTLFASFRLTKYYVWSGFSSNLWGTEFVVTKYWPETKWWDGQLFKGKGSNTLQIFGDFVTVTPVFIRTLNYDDIKNLSKDYEHVVDGGRTFDIQTIYNENVTFRFRCKYRGFTIELRLISKRKPILSWHTLTDAIETEDYNTKEKRQTNTKLFQFGKPKVFELNIIANKTGNMTKYVFEINGKIYPHNTLILPVPTWKIDQIMVNSDLELFDYKITEEELEMPNKKFKKYLPDLKEFGNIVCLEGRVPEAENMAGEKSFQVYLLNDENDFSEIYGNTALMLDFVFDPEEYSELGENITYTQGMNSALYINSYHRRKGGWGKNKTHKNPIGQTDVPVTIQIIADTHYFKISINGATDFIYHKHRIPAWTINYAMVTGYIQDIDFLESTSEKCLLVEEYKLPSTIIRTEKLEKGDQIIIKGQVPNPFSGSIFVTLMHRTLAMNLEFGQIIYGLKIYSNRAESNAWVNGNWSQKAQDNKNNANNSVILKAGDRIRISINFEGYNDIKPIIETEDYIVHDKIVYSYSSDYGIDLIEYIGVRRLEKIVGTDFIKIKRKLN</sequence>
<protein>
    <recommendedName>
        <fullName evidence="2">Galectin domain-containing protein</fullName>
    </recommendedName>
</protein>